<organism evidence="2 3">
    <name type="scientific">Thiomicrospira aerophila AL3</name>
    <dbReference type="NCBI Taxonomy" id="717772"/>
    <lineage>
        <taxon>Bacteria</taxon>
        <taxon>Pseudomonadati</taxon>
        <taxon>Pseudomonadota</taxon>
        <taxon>Gammaproteobacteria</taxon>
        <taxon>Thiotrichales</taxon>
        <taxon>Piscirickettsiaceae</taxon>
        <taxon>Thiomicrospira</taxon>
    </lineage>
</organism>
<dbReference type="eggNOG" id="ENOG50346UX">
    <property type="taxonomic scope" value="Bacteria"/>
</dbReference>
<proteinExistence type="predicted"/>
<gene>
    <name evidence="2" type="ORF">THIAE_03540</name>
</gene>
<feature type="transmembrane region" description="Helical" evidence="1">
    <location>
        <begin position="30"/>
        <end position="48"/>
    </location>
</feature>
<dbReference type="InParanoid" id="W0DRA0"/>
<feature type="transmembrane region" description="Helical" evidence="1">
    <location>
        <begin position="71"/>
        <end position="90"/>
    </location>
</feature>
<dbReference type="Proteomes" id="UP000005380">
    <property type="component" value="Chromosome"/>
</dbReference>
<dbReference type="HOGENOM" id="CLU_2426044_0_0_6"/>
<dbReference type="EMBL" id="CP007030">
    <property type="protein sequence ID" value="AHF00982.1"/>
    <property type="molecule type" value="Genomic_DNA"/>
</dbReference>
<protein>
    <submittedName>
        <fullName evidence="2">Uncharacterized protein</fullName>
    </submittedName>
</protein>
<dbReference type="RefSeq" id="WP_006459247.1">
    <property type="nucleotide sequence ID" value="NZ_CP007030.1"/>
</dbReference>
<accession>W0DRA0</accession>
<dbReference type="AlphaFoldDB" id="W0DRA0"/>
<keyword evidence="1" id="KW-0472">Membrane</keyword>
<keyword evidence="1" id="KW-0812">Transmembrane</keyword>
<evidence type="ECO:0000256" key="1">
    <source>
        <dbReference type="SAM" id="Phobius"/>
    </source>
</evidence>
<sequence>MTLTPMMKILLTYMVLLSLAMSSYFTGIVYFANLAGFIGAMGIMYLFFKDRPDDWEEDSTEAIADKKWRKMWYFVLGFGVFISLIFGSLWNHQFGGMV</sequence>
<evidence type="ECO:0000313" key="2">
    <source>
        <dbReference type="EMBL" id="AHF00982.1"/>
    </source>
</evidence>
<dbReference type="STRING" id="717772.THIAE_03540"/>
<dbReference type="KEGG" id="tao:THIAE_03540"/>
<evidence type="ECO:0000313" key="3">
    <source>
        <dbReference type="Proteomes" id="UP000005380"/>
    </source>
</evidence>
<keyword evidence="1" id="KW-1133">Transmembrane helix</keyword>
<reference evidence="2 3" key="1">
    <citation type="submission" date="2013-12" db="EMBL/GenBank/DDBJ databases">
        <authorList>
            <consortium name="DOE Joint Genome Institute"/>
            <person name="Kappler U."/>
            <person name="Huntemann M."/>
            <person name="Han J."/>
            <person name="Chen A."/>
            <person name="Kyrpides N."/>
            <person name="Mavromatis K."/>
            <person name="Markowitz V."/>
            <person name="Palaniappan K."/>
            <person name="Ivanova N."/>
            <person name="Schaumberg A."/>
            <person name="Pati A."/>
            <person name="Liolios K."/>
            <person name="Nordberg H.P."/>
            <person name="Cantor M.N."/>
            <person name="Hua S.X."/>
            <person name="Woyke T."/>
        </authorList>
    </citation>
    <scope>NUCLEOTIDE SEQUENCE [LARGE SCALE GENOMIC DNA]</scope>
    <source>
        <strain evidence="3">AL2</strain>
    </source>
</reference>
<keyword evidence="3" id="KW-1185">Reference proteome</keyword>
<dbReference type="OrthoDB" id="5612593at2"/>
<name>W0DRA0_9GAMM</name>